<evidence type="ECO:0000259" key="3">
    <source>
        <dbReference type="Pfam" id="PF22124"/>
    </source>
</evidence>
<dbReference type="Proteomes" id="UP000321456">
    <property type="component" value="Unassembled WGS sequence"/>
</dbReference>
<feature type="domain" description="Glycosyl hydrolase family 95 catalytic" evidence="3">
    <location>
        <begin position="311"/>
        <end position="716"/>
    </location>
</feature>
<sequence length="801" mass="90730">MGNLIQIVKKIKNVRTLIAGLIILACSNALVRAQDAEDSQNVLWYSEPAKEWMQALPVGNGRLGAMVFGDPHNERIQLNEDSMWAGGPDWESSKGNSADLTLLRQLLEEGKTEQVDSLIVEKFSNKTILRSHQTMGDLYIDFEEESDISNYRRELDLNKALVTTSYTLNQAQYVQKVFASHPDDALVIELTTTAKDGLNLELRLDRPKDHDQSTVKMVNPTPSEISMKGMVTQNGGKRFSKPLSIDYGVRFETRLKVINNSGTVLTKDGKIVLKGVKKALLFIVANTSFYHGENYVKKNDETLSKILRKPFESLLSDHIVDYQELYKRVSFDLEGHELDKIPTNQRLERIKKGENDNALAATLFQFGRYLLIACSRPNTNPANLQGLWNNHIEAPWNADYHLNINLQMNYWPAEVTNLSELHQPFFDLIDRVLERGKTTAKAQYGINRGTMAHHTTDLWATPFMRAERAYWGSWIHGGGWCAQHYWKHYQFTKDAVFLKERAYPVLKDLAAFYLDWLIWDKKSKKWVSAPETSPENSYLAPNGKSAAVSYGSAMGHQIIGEVFDNFLEASKILGIQDSLVIEVRGKRRNLHPGVLIGEDGRILEWNEPYDEPEKGHRHMSHLYALHPGDDIVESNPKAFAAAQRTIDYRLEHGGAGTGWSRAWMINMNGRLLDGLSAQENIDKFLQISLADNLFDMHPPFQIDGNFGYTAGVAELLLQSHEGFLRLLPALPPKWKNGSITGLKARGNITVDLEWKDGELTQVTLKANEKKEIAIQYGNQKILVKIPKSKQIQLNKNLKLIP</sequence>
<dbReference type="PANTHER" id="PTHR31084">
    <property type="entry name" value="ALPHA-L-FUCOSIDASE 2"/>
    <property type="match status" value="1"/>
</dbReference>
<dbReference type="SUPFAM" id="SSF48208">
    <property type="entry name" value="Six-hairpin glycosidases"/>
    <property type="match status" value="1"/>
</dbReference>
<dbReference type="InterPro" id="IPR049053">
    <property type="entry name" value="AFCA-like_C"/>
</dbReference>
<dbReference type="InterPro" id="IPR012341">
    <property type="entry name" value="6hp_glycosidase-like_sf"/>
</dbReference>
<dbReference type="InterPro" id="IPR027414">
    <property type="entry name" value="GH95_N_dom"/>
</dbReference>
<dbReference type="Gene3D" id="2.60.40.1180">
    <property type="entry name" value="Golgi alpha-mannosidase II"/>
    <property type="match status" value="1"/>
</dbReference>
<dbReference type="PANTHER" id="PTHR31084:SF0">
    <property type="entry name" value="ALPHA-L-FUCOSIDASE 2"/>
    <property type="match status" value="1"/>
</dbReference>
<evidence type="ECO:0000313" key="4">
    <source>
        <dbReference type="EMBL" id="TXN34316.1"/>
    </source>
</evidence>
<protein>
    <submittedName>
        <fullName evidence="4">Glycoside hydrolase family 95 protein</fullName>
    </submittedName>
</protein>
<dbReference type="Pfam" id="PF14498">
    <property type="entry name" value="Glyco_hyd_65N_2"/>
    <property type="match status" value="1"/>
</dbReference>
<evidence type="ECO:0000259" key="1">
    <source>
        <dbReference type="Pfam" id="PF14498"/>
    </source>
</evidence>
<organism evidence="4 5">
    <name type="scientific">Flagellimonas hymeniacidonis</name>
    <dbReference type="NCBI Taxonomy" id="2603628"/>
    <lineage>
        <taxon>Bacteria</taxon>
        <taxon>Pseudomonadati</taxon>
        <taxon>Bacteroidota</taxon>
        <taxon>Flavobacteriia</taxon>
        <taxon>Flavobacteriales</taxon>
        <taxon>Flavobacteriaceae</taxon>
        <taxon>Flagellimonas</taxon>
    </lineage>
</organism>
<dbReference type="InterPro" id="IPR054363">
    <property type="entry name" value="GH95_cat"/>
</dbReference>
<dbReference type="PIRSF" id="PIRSF007663">
    <property type="entry name" value="UCP007663"/>
    <property type="match status" value="1"/>
</dbReference>
<proteinExistence type="predicted"/>
<dbReference type="Gene3D" id="1.50.10.10">
    <property type="match status" value="1"/>
</dbReference>
<dbReference type="GO" id="GO:0004560">
    <property type="term" value="F:alpha-L-fucosidase activity"/>
    <property type="evidence" value="ECO:0007669"/>
    <property type="project" value="InterPro"/>
</dbReference>
<evidence type="ECO:0000313" key="5">
    <source>
        <dbReference type="Proteomes" id="UP000321456"/>
    </source>
</evidence>
<feature type="domain" description="Alpha fucosidase A-like C-terminal" evidence="2">
    <location>
        <begin position="718"/>
        <end position="784"/>
    </location>
</feature>
<dbReference type="InterPro" id="IPR013780">
    <property type="entry name" value="Glyco_hydro_b"/>
</dbReference>
<dbReference type="Pfam" id="PF22124">
    <property type="entry name" value="Glyco_hydro_95_cat"/>
    <property type="match status" value="1"/>
</dbReference>
<dbReference type="AlphaFoldDB" id="A0A5C8V168"/>
<dbReference type="EMBL" id="VRUR01000003">
    <property type="protein sequence ID" value="TXN34316.1"/>
    <property type="molecule type" value="Genomic_DNA"/>
</dbReference>
<dbReference type="RefSeq" id="WP_147745159.1">
    <property type="nucleotide sequence ID" value="NZ_VRUR01000003.1"/>
</dbReference>
<gene>
    <name evidence="4" type="ORF">FVB32_17475</name>
</gene>
<dbReference type="InterPro" id="IPR008928">
    <property type="entry name" value="6-hairpin_glycosidase_sf"/>
</dbReference>
<accession>A0A5C8V168</accession>
<comment type="caution">
    <text evidence="4">The sequence shown here is derived from an EMBL/GenBank/DDBJ whole genome shotgun (WGS) entry which is preliminary data.</text>
</comment>
<dbReference type="InterPro" id="IPR016518">
    <property type="entry name" value="Alpha-L-fucosidase"/>
</dbReference>
<dbReference type="GO" id="GO:0005975">
    <property type="term" value="P:carbohydrate metabolic process"/>
    <property type="evidence" value="ECO:0007669"/>
    <property type="project" value="InterPro"/>
</dbReference>
<feature type="domain" description="Glycosyl hydrolase family 95 N-terminal" evidence="1">
    <location>
        <begin position="43"/>
        <end position="289"/>
    </location>
</feature>
<dbReference type="Pfam" id="PF21307">
    <property type="entry name" value="Glyco_hydro_95_C"/>
    <property type="match status" value="1"/>
</dbReference>
<reference evidence="4 5" key="1">
    <citation type="submission" date="2019-08" db="EMBL/GenBank/DDBJ databases">
        <title>Professor.</title>
        <authorList>
            <person name="Park J.S."/>
        </authorList>
    </citation>
    <scope>NUCLEOTIDE SEQUENCE [LARGE SCALE GENOMIC DNA]</scope>
    <source>
        <strain evidence="4 5">176CP5-101</strain>
    </source>
</reference>
<dbReference type="Gene3D" id="2.70.98.50">
    <property type="entry name" value="putative glycoside hydrolase family protein from bacillus halodurans"/>
    <property type="match status" value="1"/>
</dbReference>
<evidence type="ECO:0000259" key="2">
    <source>
        <dbReference type="Pfam" id="PF21307"/>
    </source>
</evidence>
<keyword evidence="5" id="KW-1185">Reference proteome</keyword>
<name>A0A5C8V168_9FLAO</name>
<keyword evidence="4" id="KW-0378">Hydrolase</keyword>